<dbReference type="PROSITE" id="PS51462">
    <property type="entry name" value="NUDIX"/>
    <property type="match status" value="1"/>
</dbReference>
<dbReference type="InterPro" id="IPR015797">
    <property type="entry name" value="NUDIX_hydrolase-like_dom_sf"/>
</dbReference>
<reference evidence="3 4" key="1">
    <citation type="journal article" date="2016" name="Nat. Commun.">
        <title>Thousands of microbial genomes shed light on interconnected biogeochemical processes in an aquifer system.</title>
        <authorList>
            <person name="Anantharaman K."/>
            <person name="Brown C.T."/>
            <person name="Hug L.A."/>
            <person name="Sharon I."/>
            <person name="Castelle C.J."/>
            <person name="Probst A.J."/>
            <person name="Thomas B.C."/>
            <person name="Singh A."/>
            <person name="Wilkins M.J."/>
            <person name="Karaoz U."/>
            <person name="Brodie E.L."/>
            <person name="Williams K.H."/>
            <person name="Hubbard S.S."/>
            <person name="Banfield J.F."/>
        </authorList>
    </citation>
    <scope>NUCLEOTIDE SEQUENCE [LARGE SCALE GENOMIC DNA]</scope>
</reference>
<accession>A0A1G2MFG4</accession>
<dbReference type="GO" id="GO:0016787">
    <property type="term" value="F:hydrolase activity"/>
    <property type="evidence" value="ECO:0007669"/>
    <property type="project" value="UniProtKB-KW"/>
</dbReference>
<evidence type="ECO:0000313" key="3">
    <source>
        <dbReference type="EMBL" id="OHA21899.1"/>
    </source>
</evidence>
<protein>
    <recommendedName>
        <fullName evidence="2">Nudix hydrolase domain-containing protein</fullName>
    </recommendedName>
</protein>
<dbReference type="SUPFAM" id="SSF55811">
    <property type="entry name" value="Nudix"/>
    <property type="match status" value="1"/>
</dbReference>
<proteinExistence type="predicted"/>
<dbReference type="PROSITE" id="PS00893">
    <property type="entry name" value="NUDIX_BOX"/>
    <property type="match status" value="1"/>
</dbReference>
<sequence>MSDPELIDVVDNDNNIIGESDVATAHAEGLRHRIAGVFVFDTDENLYLQTGNKYGKYDISVGGHVRKGESYEDAARREMLEEIGLEAPIQLMSTFFPTDARLNHFWAIYTATVPMDWKFKPTKEVWSLKKIRLENVIASINQEPKQFTHGFINAMREYIRIRHSS</sequence>
<evidence type="ECO:0000256" key="1">
    <source>
        <dbReference type="ARBA" id="ARBA00022801"/>
    </source>
</evidence>
<keyword evidence="1" id="KW-0378">Hydrolase</keyword>
<feature type="domain" description="Nudix hydrolase" evidence="2">
    <location>
        <begin position="30"/>
        <end position="153"/>
    </location>
</feature>
<comment type="caution">
    <text evidence="3">The sequence shown here is derived from an EMBL/GenBank/DDBJ whole genome shotgun (WGS) entry which is preliminary data.</text>
</comment>
<dbReference type="Proteomes" id="UP000176493">
    <property type="component" value="Unassembled WGS sequence"/>
</dbReference>
<gene>
    <name evidence="3" type="ORF">A2W52_03285</name>
</gene>
<dbReference type="Pfam" id="PF00293">
    <property type="entry name" value="NUDIX"/>
    <property type="match status" value="1"/>
</dbReference>
<evidence type="ECO:0000259" key="2">
    <source>
        <dbReference type="PROSITE" id="PS51462"/>
    </source>
</evidence>
<dbReference type="EMBL" id="MHRJ01000037">
    <property type="protein sequence ID" value="OHA21899.1"/>
    <property type="molecule type" value="Genomic_DNA"/>
</dbReference>
<dbReference type="InterPro" id="IPR000086">
    <property type="entry name" value="NUDIX_hydrolase_dom"/>
</dbReference>
<dbReference type="Gene3D" id="3.90.79.10">
    <property type="entry name" value="Nucleoside Triphosphate Pyrophosphohydrolase"/>
    <property type="match status" value="1"/>
</dbReference>
<name>A0A1G2MFG4_9BACT</name>
<evidence type="ECO:0000313" key="4">
    <source>
        <dbReference type="Proteomes" id="UP000176493"/>
    </source>
</evidence>
<dbReference type="AlphaFoldDB" id="A0A1G2MFG4"/>
<organism evidence="3 4">
    <name type="scientific">Candidatus Taylorbacteria bacterium RIFCSPHIGHO2_02_49_25</name>
    <dbReference type="NCBI Taxonomy" id="1802305"/>
    <lineage>
        <taxon>Bacteria</taxon>
        <taxon>Candidatus Tayloriibacteriota</taxon>
    </lineage>
</organism>
<dbReference type="InterPro" id="IPR020084">
    <property type="entry name" value="NUDIX_hydrolase_CS"/>
</dbReference>